<dbReference type="GO" id="GO:0005737">
    <property type="term" value="C:cytoplasm"/>
    <property type="evidence" value="ECO:0007669"/>
    <property type="project" value="TreeGrafter"/>
</dbReference>
<keyword evidence="1" id="KW-0547">Nucleotide-binding</keyword>
<dbReference type="InterPro" id="IPR000375">
    <property type="entry name" value="Dynamin_stalk"/>
</dbReference>
<reference evidence="6" key="1">
    <citation type="submission" date="2021-10" db="EMBL/GenBank/DDBJ databases">
        <title>De novo Genome Assembly of Clathrus columnatus (Basidiomycota, Fungi) Using Illumina and Nanopore Sequence Data.</title>
        <authorList>
            <person name="Ogiso-Tanaka E."/>
            <person name="Itagaki H."/>
            <person name="Hosoya T."/>
            <person name="Hosaka K."/>
        </authorList>
    </citation>
    <scope>NUCLEOTIDE SEQUENCE</scope>
    <source>
        <strain evidence="6">MO-923</strain>
    </source>
</reference>
<evidence type="ECO:0000256" key="3">
    <source>
        <dbReference type="SAM" id="Coils"/>
    </source>
</evidence>
<organism evidence="6 7">
    <name type="scientific">Clathrus columnatus</name>
    <dbReference type="NCBI Taxonomy" id="1419009"/>
    <lineage>
        <taxon>Eukaryota</taxon>
        <taxon>Fungi</taxon>
        <taxon>Dikarya</taxon>
        <taxon>Basidiomycota</taxon>
        <taxon>Agaricomycotina</taxon>
        <taxon>Agaricomycetes</taxon>
        <taxon>Phallomycetidae</taxon>
        <taxon>Phallales</taxon>
        <taxon>Clathraceae</taxon>
        <taxon>Clathrus</taxon>
    </lineage>
</organism>
<dbReference type="AlphaFoldDB" id="A0AAV5A2R7"/>
<dbReference type="SUPFAM" id="SSF52540">
    <property type="entry name" value="P-loop containing nucleoside triphosphate hydrolases"/>
    <property type="match status" value="1"/>
</dbReference>
<dbReference type="InterPro" id="IPR045063">
    <property type="entry name" value="Dynamin_N"/>
</dbReference>
<dbReference type="PROSITE" id="PS51718">
    <property type="entry name" value="G_DYNAMIN_2"/>
    <property type="match status" value="1"/>
</dbReference>
<dbReference type="InterPro" id="IPR020850">
    <property type="entry name" value="GED_dom"/>
</dbReference>
<comment type="caution">
    <text evidence="6">The sequence shown here is derived from an EMBL/GenBank/DDBJ whole genome shotgun (WGS) entry which is preliminary data.</text>
</comment>
<feature type="domain" description="GED" evidence="4">
    <location>
        <begin position="628"/>
        <end position="719"/>
    </location>
</feature>
<evidence type="ECO:0000256" key="1">
    <source>
        <dbReference type="ARBA" id="ARBA00022741"/>
    </source>
</evidence>
<evidence type="ECO:0000256" key="2">
    <source>
        <dbReference type="ARBA" id="ARBA00023134"/>
    </source>
</evidence>
<dbReference type="Pfam" id="PF01031">
    <property type="entry name" value="Dynamin_M"/>
    <property type="match status" value="2"/>
</dbReference>
<dbReference type="GO" id="GO:0005525">
    <property type="term" value="F:GTP binding"/>
    <property type="evidence" value="ECO:0007669"/>
    <property type="project" value="InterPro"/>
</dbReference>
<protein>
    <submittedName>
        <fullName evidence="6">Uncharacterized protein</fullName>
    </submittedName>
</protein>
<feature type="coiled-coil region" evidence="3">
    <location>
        <begin position="692"/>
        <end position="719"/>
    </location>
</feature>
<dbReference type="Gene3D" id="3.40.50.300">
    <property type="entry name" value="P-loop containing nucleotide triphosphate hydrolases"/>
    <property type="match status" value="1"/>
</dbReference>
<keyword evidence="3" id="KW-0175">Coiled coil</keyword>
<dbReference type="GO" id="GO:0005874">
    <property type="term" value="C:microtubule"/>
    <property type="evidence" value="ECO:0007669"/>
    <property type="project" value="TreeGrafter"/>
</dbReference>
<sequence>MAGLLDPIFSDLRRKRLDIVNRLHSLGTQRDIDLPTIVVIGSQSAGKSSLIESISGINLPRSAGTCTRCPTECRLIRVSDSEPWECTVSLRFLTDQYGTLLDAARNIKFGNIIKNPQDVEEQLRRAQLAILNPSVPFAVFLEGNGQLTNSESGSLNFSSNIVCVEIKSPDVTDLSFCDLPGLIASVADGGRDEDVDEVRELVSSYIQKESCIILLTVTCEELSSLPVDFETQGAYRLAKKYDPQGIRTIGVLTKPDRVPEGNMDHSRWLRLIQNKSSPLVNGWFCVKQLSSVQLQKGYTFEESRRICEVFFKETHPWNTLDAFCQKRLGTKAVTAKLNEFLMSVIAKRIPEIMQEIEELIQKTKNELQALPEPPSADPFFEIMHLINQFCDTLYSHCRGFYIAGDDNDDSRNLVLENQFEGIREVQNKFRQVIRGTTPVFRPYARGSVPIPQCTEMYEAVECVPSTPYREQTPAPEPLPTKEIMYLDDIIAMVSRTVTRELHGFFPFHVVQDLITRSTEQWKTPATTFINDMFKVVFDYQARVISNYFEKYTSGGLYHTVRKLVNEYMQTRKEKVEDHIKWLLKLESSAFTLNDTSFLHYKNSISQQHENVAEKYHQFYRDVNEKNSALTIITTVEAYFQVAHMRFADNVPLAVDHGLVRIEKKTLQEVLCKGLKLSEPNASERCARFLAESAEISDLRMELEKRLERLMAAQARLLEI</sequence>
<dbReference type="GO" id="GO:0016020">
    <property type="term" value="C:membrane"/>
    <property type="evidence" value="ECO:0007669"/>
    <property type="project" value="TreeGrafter"/>
</dbReference>
<dbReference type="PRINTS" id="PR00195">
    <property type="entry name" value="DYNAMIN"/>
</dbReference>
<accession>A0AAV5A2R7</accession>
<dbReference type="SMART" id="SM00053">
    <property type="entry name" value="DYNc"/>
    <property type="match status" value="1"/>
</dbReference>
<keyword evidence="2" id="KW-0342">GTP-binding</keyword>
<dbReference type="InterPro" id="IPR003130">
    <property type="entry name" value="GED"/>
</dbReference>
<dbReference type="EMBL" id="BPWL01000002">
    <property type="protein sequence ID" value="GJJ07912.1"/>
    <property type="molecule type" value="Genomic_DNA"/>
</dbReference>
<name>A0AAV5A2R7_9AGAM</name>
<dbReference type="PANTHER" id="PTHR11566">
    <property type="entry name" value="DYNAMIN"/>
    <property type="match status" value="1"/>
</dbReference>
<evidence type="ECO:0000259" key="5">
    <source>
        <dbReference type="PROSITE" id="PS51718"/>
    </source>
</evidence>
<evidence type="ECO:0000259" key="4">
    <source>
        <dbReference type="PROSITE" id="PS51388"/>
    </source>
</evidence>
<dbReference type="Gene3D" id="1.20.120.1240">
    <property type="entry name" value="Dynamin, middle domain"/>
    <property type="match status" value="1"/>
</dbReference>
<dbReference type="CDD" id="cd08771">
    <property type="entry name" value="DLP_1"/>
    <property type="match status" value="1"/>
</dbReference>
<dbReference type="Pfam" id="PF02212">
    <property type="entry name" value="GED"/>
    <property type="match status" value="1"/>
</dbReference>
<dbReference type="InterPro" id="IPR022812">
    <property type="entry name" value="Dynamin"/>
</dbReference>
<dbReference type="InterPro" id="IPR030381">
    <property type="entry name" value="G_DYNAMIN_dom"/>
</dbReference>
<dbReference type="GO" id="GO:0008017">
    <property type="term" value="F:microtubule binding"/>
    <property type="evidence" value="ECO:0007669"/>
    <property type="project" value="TreeGrafter"/>
</dbReference>
<proteinExistence type="predicted"/>
<evidence type="ECO:0000313" key="7">
    <source>
        <dbReference type="Proteomes" id="UP001050691"/>
    </source>
</evidence>
<dbReference type="InterPro" id="IPR001401">
    <property type="entry name" value="Dynamin_GTPase"/>
</dbReference>
<dbReference type="Pfam" id="PF00350">
    <property type="entry name" value="Dynamin_N"/>
    <property type="match status" value="1"/>
</dbReference>
<dbReference type="PROSITE" id="PS51388">
    <property type="entry name" value="GED"/>
    <property type="match status" value="1"/>
</dbReference>
<evidence type="ECO:0000313" key="6">
    <source>
        <dbReference type="EMBL" id="GJJ07912.1"/>
    </source>
</evidence>
<dbReference type="Proteomes" id="UP001050691">
    <property type="component" value="Unassembled WGS sequence"/>
</dbReference>
<dbReference type="GO" id="GO:0003924">
    <property type="term" value="F:GTPase activity"/>
    <property type="evidence" value="ECO:0007669"/>
    <property type="project" value="InterPro"/>
</dbReference>
<keyword evidence="7" id="KW-1185">Reference proteome</keyword>
<gene>
    <name evidence="6" type="ORF">Clacol_002118</name>
</gene>
<feature type="domain" description="Dynamin-type G" evidence="5">
    <location>
        <begin position="31"/>
        <end position="350"/>
    </location>
</feature>
<dbReference type="InterPro" id="IPR027417">
    <property type="entry name" value="P-loop_NTPase"/>
</dbReference>
<dbReference type="SMART" id="SM00302">
    <property type="entry name" value="GED"/>
    <property type="match status" value="1"/>
</dbReference>